<evidence type="ECO:0000313" key="4">
    <source>
        <dbReference type="Proteomes" id="UP000198531"/>
    </source>
</evidence>
<evidence type="ECO:0000313" key="3">
    <source>
        <dbReference type="EMBL" id="SFR41757.1"/>
    </source>
</evidence>
<dbReference type="AlphaFoldDB" id="A0A1I6GI60"/>
<dbReference type="EMBL" id="FOYT01000001">
    <property type="protein sequence ID" value="SFR41757.1"/>
    <property type="molecule type" value="Genomic_DNA"/>
</dbReference>
<dbReference type="OrthoDB" id="214467at2157"/>
<dbReference type="InterPro" id="IPR026436">
    <property type="entry name" value="CHP04206"/>
</dbReference>
<gene>
    <name evidence="3" type="ORF">SAMN04487947_1179</name>
</gene>
<keyword evidence="1" id="KW-0812">Transmembrane</keyword>
<sequence>MSRTPDWTVPALLALLLVPWSVQVFSGRDATLVFAWGLVNTNPLGVTTLTDFLFVYTAGLPDYIHSWPLSVALYLLALGFAVVGPRVGYDDRRVVAGLLAVAGVAQLSLARGFSVQPGRMAWPVGTLLLFGVAAYVYGVGRGD</sequence>
<dbReference type="STRING" id="553469.SAMN04487947_1179"/>
<keyword evidence="1" id="KW-1133">Transmembrane helix</keyword>
<feature type="transmembrane region" description="Helical" evidence="1">
    <location>
        <begin position="120"/>
        <end position="140"/>
    </location>
</feature>
<feature type="domain" description="DUF8050" evidence="2">
    <location>
        <begin position="9"/>
        <end position="138"/>
    </location>
</feature>
<name>A0A1I6GI60_9EURY</name>
<keyword evidence="4" id="KW-1185">Reference proteome</keyword>
<feature type="transmembrane region" description="Helical" evidence="1">
    <location>
        <begin position="95"/>
        <end position="114"/>
    </location>
</feature>
<evidence type="ECO:0000259" key="2">
    <source>
        <dbReference type="Pfam" id="PF26224"/>
    </source>
</evidence>
<proteinExistence type="predicted"/>
<feature type="transmembrane region" description="Helical" evidence="1">
    <location>
        <begin position="63"/>
        <end position="83"/>
    </location>
</feature>
<protein>
    <submittedName>
        <fullName evidence="3">TIGR04206 family protein</fullName>
    </submittedName>
</protein>
<evidence type="ECO:0000256" key="1">
    <source>
        <dbReference type="SAM" id="Phobius"/>
    </source>
</evidence>
<accession>A0A1I6GI60</accession>
<dbReference type="Proteomes" id="UP000198531">
    <property type="component" value="Unassembled WGS sequence"/>
</dbReference>
<reference evidence="4" key="1">
    <citation type="submission" date="2016-10" db="EMBL/GenBank/DDBJ databases">
        <authorList>
            <person name="Varghese N."/>
            <person name="Submissions S."/>
        </authorList>
    </citation>
    <scope>NUCLEOTIDE SEQUENCE [LARGE SCALE GENOMIC DNA]</scope>
    <source>
        <strain evidence="4">CGMCC 1.7736</strain>
    </source>
</reference>
<dbReference type="InterPro" id="IPR058363">
    <property type="entry name" value="DUF8050"/>
</dbReference>
<organism evidence="3 4">
    <name type="scientific">Halogeometricum rufum</name>
    <dbReference type="NCBI Taxonomy" id="553469"/>
    <lineage>
        <taxon>Archaea</taxon>
        <taxon>Methanobacteriati</taxon>
        <taxon>Methanobacteriota</taxon>
        <taxon>Stenosarchaea group</taxon>
        <taxon>Halobacteria</taxon>
        <taxon>Halobacteriales</taxon>
        <taxon>Haloferacaceae</taxon>
        <taxon>Halogeometricum</taxon>
    </lineage>
</organism>
<dbReference type="Pfam" id="PF26224">
    <property type="entry name" value="DUF8050"/>
    <property type="match status" value="1"/>
</dbReference>
<dbReference type="NCBIfam" id="TIGR04206">
    <property type="entry name" value="near_ArtA"/>
    <property type="match status" value="1"/>
</dbReference>
<dbReference type="RefSeq" id="WP_089805467.1">
    <property type="nucleotide sequence ID" value="NZ_FOYT01000001.1"/>
</dbReference>
<keyword evidence="1" id="KW-0472">Membrane</keyword>